<accession>A0ABD7U3R6</accession>
<evidence type="ECO:0008006" key="4">
    <source>
        <dbReference type="Google" id="ProtNLM"/>
    </source>
</evidence>
<dbReference type="EMBL" id="CP083680">
    <property type="protein sequence ID" value="UYU66851.1"/>
    <property type="molecule type" value="Genomic_DNA"/>
</dbReference>
<keyword evidence="1" id="KW-0472">Membrane</keyword>
<keyword evidence="1" id="KW-0812">Transmembrane</keyword>
<feature type="transmembrane region" description="Helical" evidence="1">
    <location>
        <begin position="41"/>
        <end position="65"/>
    </location>
</feature>
<dbReference type="AlphaFoldDB" id="A0ABD7U3R6"/>
<evidence type="ECO:0000313" key="3">
    <source>
        <dbReference type="Proteomes" id="UP001156218"/>
    </source>
</evidence>
<gene>
    <name evidence="2" type="ORF">KQP68_00795</name>
</gene>
<proteinExistence type="predicted"/>
<protein>
    <recommendedName>
        <fullName evidence="4">Transmembrane protein</fullName>
    </recommendedName>
</protein>
<organism evidence="2 3">
    <name type="scientific">Bacteroides thetaiotaomicron</name>
    <dbReference type="NCBI Taxonomy" id="818"/>
    <lineage>
        <taxon>Bacteria</taxon>
        <taxon>Pseudomonadati</taxon>
        <taxon>Bacteroidota</taxon>
        <taxon>Bacteroidia</taxon>
        <taxon>Bacteroidales</taxon>
        <taxon>Bacteroidaceae</taxon>
        <taxon>Bacteroides</taxon>
    </lineage>
</organism>
<keyword evidence="1" id="KW-1133">Transmembrane helix</keyword>
<evidence type="ECO:0000313" key="2">
    <source>
        <dbReference type="EMBL" id="UYU66851.1"/>
    </source>
</evidence>
<reference evidence="2 3" key="1">
    <citation type="submission" date="2021-06" db="EMBL/GenBank/DDBJ databases">
        <title>Interrogation of the integrated mobile genetic elements in gut-associated Bacteroides with a consensus prediction approach.</title>
        <authorList>
            <person name="Campbell D.E."/>
            <person name="Leigh J.R."/>
            <person name="Kim T."/>
            <person name="England W."/>
            <person name="Whitaker R.J."/>
            <person name="Degnan P.H."/>
        </authorList>
    </citation>
    <scope>NUCLEOTIDE SEQUENCE [LARGE SCALE GENOMIC DNA]</scope>
    <source>
        <strain evidence="2 3">WAL8669</strain>
    </source>
</reference>
<evidence type="ECO:0000256" key="1">
    <source>
        <dbReference type="SAM" id="Phobius"/>
    </source>
</evidence>
<feature type="transmembrane region" description="Helical" evidence="1">
    <location>
        <begin position="12"/>
        <end position="29"/>
    </location>
</feature>
<sequence length="187" mass="22064">MKNILFKILQWIISLISWLTLSPLFYYLTWKWKLIGKKLRVTLLLISPIFLMIYIVLFVLGLYAYDSYQRKYRFTNKDTIEKITGVKYPNFKIVEYTKGRTSFQGDYNDQLIIEFKETPSAAFYQKLDSLIAVEQSDWSKRDNVYSYSKMWGNGLPAPKGEDNEEDMTFSIEFEKGSKKAIIGYGTW</sequence>
<dbReference type="RefSeq" id="WP_147393837.1">
    <property type="nucleotide sequence ID" value="NZ_CP083680.1"/>
</dbReference>
<dbReference type="Proteomes" id="UP001156218">
    <property type="component" value="Chromosome"/>
</dbReference>
<name>A0ABD7U3R6_BACT4</name>